<comment type="caution">
    <text evidence="3">The sequence shown here is derived from an EMBL/GenBank/DDBJ whole genome shotgun (WGS) entry which is preliminary data.</text>
</comment>
<dbReference type="Pfam" id="PF00535">
    <property type="entry name" value="Glycos_transf_2"/>
    <property type="match status" value="1"/>
</dbReference>
<evidence type="ECO:0000313" key="4">
    <source>
        <dbReference type="Proteomes" id="UP000053675"/>
    </source>
</evidence>
<dbReference type="RefSeq" id="WP_036484512.1">
    <property type="nucleotide sequence ID" value="NZ_JMQM01000001.1"/>
</dbReference>
<organism evidence="3 4">
    <name type="scientific">Nitratireductor basaltis</name>
    <dbReference type="NCBI Taxonomy" id="472175"/>
    <lineage>
        <taxon>Bacteria</taxon>
        <taxon>Pseudomonadati</taxon>
        <taxon>Pseudomonadota</taxon>
        <taxon>Alphaproteobacteria</taxon>
        <taxon>Hyphomicrobiales</taxon>
        <taxon>Phyllobacteriaceae</taxon>
        <taxon>Nitratireductor</taxon>
    </lineage>
</organism>
<dbReference type="SUPFAM" id="SSF53448">
    <property type="entry name" value="Nucleotide-diphospho-sugar transferases"/>
    <property type="match status" value="1"/>
</dbReference>
<dbReference type="CDD" id="cd02511">
    <property type="entry name" value="Beta4Glucosyltransferase"/>
    <property type="match status" value="1"/>
</dbReference>
<name>A0A084UDH6_9HYPH</name>
<feature type="domain" description="Glycosyltransferase 2-like" evidence="2">
    <location>
        <begin position="10"/>
        <end position="109"/>
    </location>
</feature>
<keyword evidence="4" id="KW-1185">Reference proteome</keyword>
<dbReference type="InterPro" id="IPR029044">
    <property type="entry name" value="Nucleotide-diphossugar_trans"/>
</dbReference>
<dbReference type="OrthoDB" id="9815923at2"/>
<dbReference type="PANTHER" id="PTHR43630">
    <property type="entry name" value="POLY-BETA-1,6-N-ACETYL-D-GLUCOSAMINE SYNTHASE"/>
    <property type="match status" value="1"/>
</dbReference>
<comment type="similarity">
    <text evidence="1">Belongs to the glycosyltransferase 2 family. WaaE/KdtX subfamily.</text>
</comment>
<dbReference type="Gene3D" id="3.90.550.10">
    <property type="entry name" value="Spore Coat Polysaccharide Biosynthesis Protein SpsA, Chain A"/>
    <property type="match status" value="1"/>
</dbReference>
<protein>
    <submittedName>
        <fullName evidence="3">Glycosyl transferase family 2</fullName>
    </submittedName>
</protein>
<accession>A0A084UDH6</accession>
<evidence type="ECO:0000313" key="3">
    <source>
        <dbReference type="EMBL" id="KFB11012.1"/>
    </source>
</evidence>
<reference evidence="3 4" key="1">
    <citation type="submission" date="2014-05" db="EMBL/GenBank/DDBJ databases">
        <title>Draft Genome Sequence of Nitratireductor basaltis Strain UMTGB225, A Marine Bacterium Isolated from Green Barrel Tunicate.</title>
        <authorList>
            <person name="Gan H.Y."/>
        </authorList>
    </citation>
    <scope>NUCLEOTIDE SEQUENCE [LARGE SCALE GENOMIC DNA]</scope>
    <source>
        <strain evidence="3 4">UMTGB225</strain>
    </source>
</reference>
<proteinExistence type="inferred from homology"/>
<dbReference type="EMBL" id="JMQM01000001">
    <property type="protein sequence ID" value="KFB11012.1"/>
    <property type="molecule type" value="Genomic_DNA"/>
</dbReference>
<gene>
    <name evidence="3" type="ORF">EL18_02054</name>
</gene>
<dbReference type="Proteomes" id="UP000053675">
    <property type="component" value="Unassembled WGS sequence"/>
</dbReference>
<evidence type="ECO:0000256" key="1">
    <source>
        <dbReference type="ARBA" id="ARBA00038494"/>
    </source>
</evidence>
<dbReference type="GO" id="GO:0016740">
    <property type="term" value="F:transferase activity"/>
    <property type="evidence" value="ECO:0007669"/>
    <property type="project" value="UniProtKB-KW"/>
</dbReference>
<dbReference type="PATRIC" id="fig|472175.3.peg.2063"/>
<dbReference type="PANTHER" id="PTHR43630:SF2">
    <property type="entry name" value="GLYCOSYLTRANSFERASE"/>
    <property type="match status" value="1"/>
</dbReference>
<sequence length="263" mass="29853">MSATSPIPASVFVICRDAEETIALCLRSVADFDDIVVVDSGSTDRTLEVLKELESGGLPIRLFHRDWPGYAAQKQFALEQCRHDWCLSLDADEEIDEPMRKAIADLMASGPAQKGYDLLRREWIAGYGHAHRWVAHTRMLRFFDRRAGGFDLSQSVHESVSVSGPTGVLKQGFILHNAWMTPEQHAQKQIAYSSLKVQQRLERGKKALPIKMAFSPLEYFFRSYVLRRYFLCGWGGLAASLLDGSYAFQTEWKHWLAEREVAI</sequence>
<dbReference type="eggNOG" id="COG0463">
    <property type="taxonomic scope" value="Bacteria"/>
</dbReference>
<dbReference type="AlphaFoldDB" id="A0A084UDH6"/>
<dbReference type="STRING" id="472175.EL18_02054"/>
<dbReference type="InterPro" id="IPR001173">
    <property type="entry name" value="Glyco_trans_2-like"/>
</dbReference>
<evidence type="ECO:0000259" key="2">
    <source>
        <dbReference type="Pfam" id="PF00535"/>
    </source>
</evidence>
<keyword evidence="3" id="KW-0808">Transferase</keyword>